<dbReference type="EMBL" id="BJUA01000002">
    <property type="protein sequence ID" value="GEK16706.1"/>
    <property type="molecule type" value="Genomic_DNA"/>
</dbReference>
<accession>A0A510UQE5</accession>
<name>A0A510UQE5_9CELL</name>
<protein>
    <recommendedName>
        <fullName evidence="3">YbaB/EbfC DNA-binding family protein</fullName>
    </recommendedName>
</protein>
<keyword evidence="2" id="KW-1185">Reference proteome</keyword>
<organism evidence="1 2">
    <name type="scientific">Cellulomonas persica</name>
    <dbReference type="NCBI Taxonomy" id="76861"/>
    <lineage>
        <taxon>Bacteria</taxon>
        <taxon>Bacillati</taxon>
        <taxon>Actinomycetota</taxon>
        <taxon>Actinomycetes</taxon>
        <taxon>Micrococcales</taxon>
        <taxon>Cellulomonadaceae</taxon>
        <taxon>Cellulomonas</taxon>
    </lineage>
</organism>
<comment type="caution">
    <text evidence="1">The sequence shown here is derived from an EMBL/GenBank/DDBJ whole genome shotgun (WGS) entry which is preliminary data.</text>
</comment>
<dbReference type="AlphaFoldDB" id="A0A510UQE5"/>
<reference evidence="1 2" key="1">
    <citation type="submission" date="2019-07" db="EMBL/GenBank/DDBJ databases">
        <title>Whole genome shotgun sequence of Cellulomonas persica NBRC 101101.</title>
        <authorList>
            <person name="Hosoyama A."/>
            <person name="Uohara A."/>
            <person name="Ohji S."/>
            <person name="Ichikawa N."/>
        </authorList>
    </citation>
    <scope>NUCLEOTIDE SEQUENCE [LARGE SCALE GENOMIC DNA]</scope>
    <source>
        <strain evidence="1 2">NBRC 101101</strain>
    </source>
</reference>
<gene>
    <name evidence="1" type="ORF">CPE01_04390</name>
</gene>
<evidence type="ECO:0008006" key="3">
    <source>
        <dbReference type="Google" id="ProtNLM"/>
    </source>
</evidence>
<dbReference type="Pfam" id="PF02575">
    <property type="entry name" value="YbaB_DNA_bd"/>
    <property type="match status" value="1"/>
</dbReference>
<dbReference type="Proteomes" id="UP000321386">
    <property type="component" value="Unassembled WGS sequence"/>
</dbReference>
<dbReference type="InterPro" id="IPR036894">
    <property type="entry name" value="YbaB-like_sf"/>
</dbReference>
<dbReference type="GO" id="GO:0003677">
    <property type="term" value="F:DNA binding"/>
    <property type="evidence" value="ECO:0007669"/>
    <property type="project" value="InterPro"/>
</dbReference>
<proteinExistence type="predicted"/>
<sequence>MGGGAVPPSAPPVAPGADWVDGAEERFAAQVARAHQHARDLESLRDEVDALRGAATSPRGEVDVLVDARGRLVRLRLAERAYALRPASLARLVEDTVRAAVASAERAALALVEARCGADASITAAVRADLSAATTLA</sequence>
<evidence type="ECO:0000313" key="1">
    <source>
        <dbReference type="EMBL" id="GEK16706.1"/>
    </source>
</evidence>
<dbReference type="InterPro" id="IPR004401">
    <property type="entry name" value="YbaB/EbfC"/>
</dbReference>
<evidence type="ECO:0000313" key="2">
    <source>
        <dbReference type="Proteomes" id="UP000321386"/>
    </source>
</evidence>
<dbReference type="Gene3D" id="3.30.1310.10">
    <property type="entry name" value="Nucleoid-associated protein YbaB-like domain"/>
    <property type="match status" value="1"/>
</dbReference>